<reference evidence="1" key="1">
    <citation type="submission" date="2014-11" db="EMBL/GenBank/DDBJ databases">
        <authorList>
            <person name="Amaro Gonzalez C."/>
        </authorList>
    </citation>
    <scope>NUCLEOTIDE SEQUENCE</scope>
</reference>
<name>A0A0E9WM32_ANGAN</name>
<evidence type="ECO:0000313" key="1">
    <source>
        <dbReference type="EMBL" id="JAH91346.1"/>
    </source>
</evidence>
<reference evidence="1" key="2">
    <citation type="journal article" date="2015" name="Fish Shellfish Immunol.">
        <title>Early steps in the European eel (Anguilla anguilla)-Vibrio vulnificus interaction in the gills: Role of the RtxA13 toxin.</title>
        <authorList>
            <person name="Callol A."/>
            <person name="Pajuelo D."/>
            <person name="Ebbesson L."/>
            <person name="Teles M."/>
            <person name="MacKenzie S."/>
            <person name="Amaro C."/>
        </authorList>
    </citation>
    <scope>NUCLEOTIDE SEQUENCE</scope>
</reference>
<dbReference type="AlphaFoldDB" id="A0A0E9WM32"/>
<sequence length="37" mass="4301">MTGIIIRTNIYYIRYITSRICNRGNKILLLLCLAVSK</sequence>
<protein>
    <submittedName>
        <fullName evidence="1">Uncharacterized protein</fullName>
    </submittedName>
</protein>
<dbReference type="EMBL" id="GBXM01017231">
    <property type="protein sequence ID" value="JAH91346.1"/>
    <property type="molecule type" value="Transcribed_RNA"/>
</dbReference>
<accession>A0A0E9WM32</accession>
<organism evidence="1">
    <name type="scientific">Anguilla anguilla</name>
    <name type="common">European freshwater eel</name>
    <name type="synonym">Muraena anguilla</name>
    <dbReference type="NCBI Taxonomy" id="7936"/>
    <lineage>
        <taxon>Eukaryota</taxon>
        <taxon>Metazoa</taxon>
        <taxon>Chordata</taxon>
        <taxon>Craniata</taxon>
        <taxon>Vertebrata</taxon>
        <taxon>Euteleostomi</taxon>
        <taxon>Actinopterygii</taxon>
        <taxon>Neopterygii</taxon>
        <taxon>Teleostei</taxon>
        <taxon>Anguilliformes</taxon>
        <taxon>Anguillidae</taxon>
        <taxon>Anguilla</taxon>
    </lineage>
</organism>
<proteinExistence type="predicted"/>